<reference evidence="2" key="1">
    <citation type="submission" date="2023-10" db="EMBL/GenBank/DDBJ databases">
        <authorList>
            <person name="Chen Y."/>
            <person name="Shah S."/>
            <person name="Dougan E. K."/>
            <person name="Thang M."/>
            <person name="Chan C."/>
        </authorList>
    </citation>
    <scope>NUCLEOTIDE SEQUENCE [LARGE SCALE GENOMIC DNA]</scope>
</reference>
<evidence type="ECO:0000313" key="3">
    <source>
        <dbReference type="Proteomes" id="UP001189429"/>
    </source>
</evidence>
<feature type="region of interest" description="Disordered" evidence="1">
    <location>
        <begin position="22"/>
        <end position="42"/>
    </location>
</feature>
<protein>
    <submittedName>
        <fullName evidence="2">Uncharacterized protein</fullName>
    </submittedName>
</protein>
<name>A0ABN9RPX4_9DINO</name>
<feature type="compositionally biased region" description="Basic and acidic residues" evidence="1">
    <location>
        <begin position="92"/>
        <end position="117"/>
    </location>
</feature>
<evidence type="ECO:0000256" key="1">
    <source>
        <dbReference type="SAM" id="MobiDB-lite"/>
    </source>
</evidence>
<sequence>MRGKNVRIAMDEPSVRRVTIAQTRQQKQLQDPEGGVGPLRNKHCGRRGHFVRLVSVHSARFWDPRYHPLTSPDTVGAVGKIGVLRTEMEGRRGWRERGREQNEDQKTDQARNNDYRDQTGGGIEHMHQQRPIAAGSYLINFRRRPADKVNAKANKAKASMGWNTMIWRVKERKSEEGGGWALHYHYFRKPRHEMRT</sequence>
<dbReference type="Proteomes" id="UP001189429">
    <property type="component" value="Unassembled WGS sequence"/>
</dbReference>
<evidence type="ECO:0000313" key="2">
    <source>
        <dbReference type="EMBL" id="CAK0820282.1"/>
    </source>
</evidence>
<accession>A0ABN9RPX4</accession>
<feature type="region of interest" description="Disordered" evidence="1">
    <location>
        <begin position="92"/>
        <end position="125"/>
    </location>
</feature>
<proteinExistence type="predicted"/>
<dbReference type="EMBL" id="CAUYUJ010007313">
    <property type="protein sequence ID" value="CAK0820282.1"/>
    <property type="molecule type" value="Genomic_DNA"/>
</dbReference>
<comment type="caution">
    <text evidence="2">The sequence shown here is derived from an EMBL/GenBank/DDBJ whole genome shotgun (WGS) entry which is preliminary data.</text>
</comment>
<organism evidence="2 3">
    <name type="scientific">Prorocentrum cordatum</name>
    <dbReference type="NCBI Taxonomy" id="2364126"/>
    <lineage>
        <taxon>Eukaryota</taxon>
        <taxon>Sar</taxon>
        <taxon>Alveolata</taxon>
        <taxon>Dinophyceae</taxon>
        <taxon>Prorocentrales</taxon>
        <taxon>Prorocentraceae</taxon>
        <taxon>Prorocentrum</taxon>
    </lineage>
</organism>
<keyword evidence="3" id="KW-1185">Reference proteome</keyword>
<gene>
    <name evidence="2" type="ORF">PCOR1329_LOCUS22031</name>
</gene>